<name>A0A9P6W4M3_MAUEX</name>
<keyword evidence="2" id="KW-0479">Metal-binding</keyword>
<dbReference type="Pfam" id="PF00172">
    <property type="entry name" value="Zn_clus"/>
    <property type="match status" value="1"/>
</dbReference>
<feature type="compositionally biased region" description="Polar residues" evidence="6">
    <location>
        <begin position="1"/>
        <end position="12"/>
    </location>
</feature>
<dbReference type="SMART" id="SM00906">
    <property type="entry name" value="Fungal_trans"/>
    <property type="match status" value="1"/>
</dbReference>
<proteinExistence type="predicted"/>
<evidence type="ECO:0000256" key="7">
    <source>
        <dbReference type="SAM" id="Phobius"/>
    </source>
</evidence>
<keyword evidence="7" id="KW-0812">Transmembrane</keyword>
<dbReference type="SUPFAM" id="SSF57701">
    <property type="entry name" value="Zn2/Cys6 DNA-binding domain"/>
    <property type="match status" value="1"/>
</dbReference>
<keyword evidence="7" id="KW-1133">Transmembrane helix</keyword>
<dbReference type="GO" id="GO:0000981">
    <property type="term" value="F:DNA-binding transcription factor activity, RNA polymerase II-specific"/>
    <property type="evidence" value="ECO:0007669"/>
    <property type="project" value="InterPro"/>
</dbReference>
<sequence length="1044" mass="120646">MNPSNKENTQLPNIMGYMQDNQLPPANDSSNTLRNNGNSDLNASNGLKNQNRSNYPNHQLPTVMDEYSNDTTMNHLTNDNVQQQFAHIKRRVSKACDHCRKRKIKCDDIDPVTNKCTNCTKYNSECTFIHHDNLPKKKKKKASKQNSKKHDSETDKTASNIDSLIATPDMLRMFPETPVNAQNNQNSLLSRSSLSYNSHLRQESNILPNATPNNNSNNSPITVSHTIPADHSSGTISSNNSVNSRNNRSPQQNNVAPVIDGNNSIISRVEQVDRKVSMVIDTMARFEWLVDKLSKKVDDRLPIASNLPKATHKQYFPILLTTQKLEWMKSLIAKDVSNAEFLRPIREFMTVSLKWYLLQAKHLIEFPMIINFMDPQELQMPAKEHAKILLENFNTIIKYHSSIMIQDEAMILYEKYYENDKNELSYAELLVLNICLAISAYILISDKHELFKEHPENEPTTQDLHAIEKMTFGNAMYYYHKLVLFSAGATAITGLLLLFYYLNFCYNSELALDALALAIRYAYDMNLNMNFHYKSLSPNDVIKHRALWWYSFYFDKMISLMLSKPPTIKENDMDILANDVYFETIKYYQLPKHFKNNSAELDKITNLNDALSAIINYSEHFPFFVSFYSTKLISIESQLTSVCFSIRSTLDYSFDEIVQKILDIRTDLATWRDSLHPSMRLESHAQYLKMLYAQSPSKSSRLGLEVSCSQVIKCHLHYLYLDITLSSFATSFLLDNTDCFTTSSHSIPDVFHSFCRTIKLDSVQICEVFQKVKFRPYLYPEISNYVLTGIYSLVFHISKYMDDPKEIDIPELISLLCKAHTHIVGENHSMIPTTNVKENAPIFYVTFFLRNIIKRYKEINPNANEEVFDHSKYDNMLQILIKDMQEKKSDLVEYLYRLNRENDEIQDTDVWEDFRLQEKNTIIDTSAPEIKVNIFGMFSALTPSLLEVLDSAAPFESVFSDVEMETPNDPSLYTSIKLPPALLFSIHAHGEVEEGYKQEQLKKLGNMKNTDSFCRELPLGTLLFDRDMIFMKYLNKERKNKISY</sequence>
<feature type="compositionally biased region" description="Low complexity" evidence="6">
    <location>
        <begin position="237"/>
        <end position="255"/>
    </location>
</feature>
<dbReference type="CDD" id="cd00067">
    <property type="entry name" value="GAL4"/>
    <property type="match status" value="1"/>
</dbReference>
<evidence type="ECO:0000259" key="8">
    <source>
        <dbReference type="PROSITE" id="PS50048"/>
    </source>
</evidence>
<keyword evidence="4" id="KW-0238">DNA-binding</keyword>
<dbReference type="PROSITE" id="PS00463">
    <property type="entry name" value="ZN2_CY6_FUNGAL_1"/>
    <property type="match status" value="1"/>
</dbReference>
<evidence type="ECO:0000313" key="10">
    <source>
        <dbReference type="Proteomes" id="UP000750334"/>
    </source>
</evidence>
<dbReference type="PROSITE" id="PS50048">
    <property type="entry name" value="ZN2_CY6_FUNGAL_2"/>
    <property type="match status" value="1"/>
</dbReference>
<evidence type="ECO:0000256" key="5">
    <source>
        <dbReference type="ARBA" id="ARBA00023242"/>
    </source>
</evidence>
<organism evidence="9 10">
    <name type="scientific">Maudiozyma exigua</name>
    <name type="common">Yeast</name>
    <name type="synonym">Kazachstania exigua</name>
    <dbReference type="NCBI Taxonomy" id="34358"/>
    <lineage>
        <taxon>Eukaryota</taxon>
        <taxon>Fungi</taxon>
        <taxon>Dikarya</taxon>
        <taxon>Ascomycota</taxon>
        <taxon>Saccharomycotina</taxon>
        <taxon>Saccharomycetes</taxon>
        <taxon>Saccharomycetales</taxon>
        <taxon>Saccharomycetaceae</taxon>
        <taxon>Maudiozyma</taxon>
    </lineage>
</organism>
<feature type="domain" description="Zn(2)-C6 fungal-type" evidence="8">
    <location>
        <begin position="95"/>
        <end position="128"/>
    </location>
</feature>
<evidence type="ECO:0000256" key="2">
    <source>
        <dbReference type="ARBA" id="ARBA00022723"/>
    </source>
</evidence>
<dbReference type="GO" id="GO:0045944">
    <property type="term" value="P:positive regulation of transcription by RNA polymerase II"/>
    <property type="evidence" value="ECO:0007669"/>
    <property type="project" value="UniProtKB-ARBA"/>
</dbReference>
<feature type="compositionally biased region" description="Low complexity" evidence="6">
    <location>
        <begin position="205"/>
        <end position="220"/>
    </location>
</feature>
<evidence type="ECO:0000256" key="4">
    <source>
        <dbReference type="ARBA" id="ARBA00023125"/>
    </source>
</evidence>
<reference evidence="9 10" key="1">
    <citation type="submission" date="2020-11" db="EMBL/GenBank/DDBJ databases">
        <title>Kefir isolates.</title>
        <authorList>
            <person name="Marcisauskas S."/>
            <person name="Kim Y."/>
            <person name="Blasche S."/>
        </authorList>
    </citation>
    <scope>NUCLEOTIDE SEQUENCE [LARGE SCALE GENOMIC DNA]</scope>
    <source>
        <strain evidence="9 10">OG2</strain>
    </source>
</reference>
<dbReference type="Gene3D" id="4.10.240.10">
    <property type="entry name" value="Zn(2)-C6 fungal-type DNA-binding domain"/>
    <property type="match status" value="1"/>
</dbReference>
<keyword evidence="10" id="KW-1185">Reference proteome</keyword>
<dbReference type="Proteomes" id="UP000750334">
    <property type="component" value="Unassembled WGS sequence"/>
</dbReference>
<dbReference type="PANTHER" id="PTHR46910">
    <property type="entry name" value="TRANSCRIPTION FACTOR PDR1"/>
    <property type="match status" value="1"/>
</dbReference>
<dbReference type="CDD" id="cd12148">
    <property type="entry name" value="fungal_TF_MHR"/>
    <property type="match status" value="1"/>
</dbReference>
<dbReference type="OrthoDB" id="2123952at2759"/>
<feature type="transmembrane region" description="Helical" evidence="7">
    <location>
        <begin position="424"/>
        <end position="444"/>
    </location>
</feature>
<comment type="subcellular location">
    <subcellularLocation>
        <location evidence="1">Nucleus</location>
    </subcellularLocation>
</comment>
<gene>
    <name evidence="9" type="ORF">C6P45_000838</name>
</gene>
<dbReference type="PANTHER" id="PTHR46910:SF3">
    <property type="entry name" value="HALOTOLERANCE PROTEIN 9-RELATED"/>
    <property type="match status" value="1"/>
</dbReference>
<dbReference type="GO" id="GO:0008270">
    <property type="term" value="F:zinc ion binding"/>
    <property type="evidence" value="ECO:0007669"/>
    <property type="project" value="InterPro"/>
</dbReference>
<dbReference type="InterPro" id="IPR007219">
    <property type="entry name" value="XnlR_reg_dom"/>
</dbReference>
<feature type="region of interest" description="Disordered" evidence="6">
    <location>
        <begin position="134"/>
        <end position="161"/>
    </location>
</feature>
<dbReference type="GO" id="GO:0003677">
    <property type="term" value="F:DNA binding"/>
    <property type="evidence" value="ECO:0007669"/>
    <property type="project" value="UniProtKB-KW"/>
</dbReference>
<feature type="region of interest" description="Disordered" evidence="6">
    <location>
        <begin position="1"/>
        <end position="62"/>
    </location>
</feature>
<protein>
    <recommendedName>
        <fullName evidence="8">Zn(2)-C6 fungal-type domain-containing protein</fullName>
    </recommendedName>
</protein>
<feature type="transmembrane region" description="Helical" evidence="7">
    <location>
        <begin position="482"/>
        <end position="502"/>
    </location>
</feature>
<feature type="compositionally biased region" description="Polar residues" evidence="6">
    <location>
        <begin position="19"/>
        <end position="60"/>
    </location>
</feature>
<feature type="compositionally biased region" description="Basic residues" evidence="6">
    <location>
        <begin position="136"/>
        <end position="147"/>
    </location>
</feature>
<comment type="caution">
    <text evidence="9">The sequence shown here is derived from an EMBL/GenBank/DDBJ whole genome shotgun (WGS) entry which is preliminary data.</text>
</comment>
<feature type="region of interest" description="Disordered" evidence="6">
    <location>
        <begin position="205"/>
        <end position="258"/>
    </location>
</feature>
<dbReference type="InterPro" id="IPR001138">
    <property type="entry name" value="Zn2Cys6_DnaBD"/>
</dbReference>
<evidence type="ECO:0000256" key="3">
    <source>
        <dbReference type="ARBA" id="ARBA00022833"/>
    </source>
</evidence>
<dbReference type="GO" id="GO:0005634">
    <property type="term" value="C:nucleus"/>
    <property type="evidence" value="ECO:0007669"/>
    <property type="project" value="UniProtKB-SubCell"/>
</dbReference>
<keyword evidence="5" id="KW-0539">Nucleus</keyword>
<dbReference type="EMBL" id="PUHR01000130">
    <property type="protein sequence ID" value="KAG0663590.1"/>
    <property type="molecule type" value="Genomic_DNA"/>
</dbReference>
<accession>A0A9P6W4M3</accession>
<keyword evidence="7" id="KW-0472">Membrane</keyword>
<evidence type="ECO:0000256" key="1">
    <source>
        <dbReference type="ARBA" id="ARBA00004123"/>
    </source>
</evidence>
<dbReference type="SMART" id="SM00066">
    <property type="entry name" value="GAL4"/>
    <property type="match status" value="1"/>
</dbReference>
<evidence type="ECO:0000313" key="9">
    <source>
        <dbReference type="EMBL" id="KAG0663590.1"/>
    </source>
</evidence>
<evidence type="ECO:0000256" key="6">
    <source>
        <dbReference type="SAM" id="MobiDB-lite"/>
    </source>
</evidence>
<dbReference type="GO" id="GO:0006351">
    <property type="term" value="P:DNA-templated transcription"/>
    <property type="evidence" value="ECO:0007669"/>
    <property type="project" value="InterPro"/>
</dbReference>
<keyword evidence="3" id="KW-0862">Zinc</keyword>
<dbReference type="InterPro" id="IPR036864">
    <property type="entry name" value="Zn2-C6_fun-type_DNA-bd_sf"/>
</dbReference>
<dbReference type="AlphaFoldDB" id="A0A9P6W4M3"/>
<dbReference type="InterPro" id="IPR050987">
    <property type="entry name" value="AtrR-like"/>
</dbReference>
<dbReference type="Pfam" id="PF04082">
    <property type="entry name" value="Fungal_trans"/>
    <property type="match status" value="1"/>
</dbReference>